<dbReference type="Pfam" id="PF04773">
    <property type="entry name" value="FecR"/>
    <property type="match status" value="1"/>
</dbReference>
<evidence type="ECO:0000313" key="4">
    <source>
        <dbReference type="EMBL" id="MVN20476.1"/>
    </source>
</evidence>
<evidence type="ECO:0000256" key="1">
    <source>
        <dbReference type="SAM" id="Phobius"/>
    </source>
</evidence>
<evidence type="ECO:0000313" key="5">
    <source>
        <dbReference type="Proteomes" id="UP000462014"/>
    </source>
</evidence>
<proteinExistence type="predicted"/>
<feature type="transmembrane region" description="Helical" evidence="1">
    <location>
        <begin position="81"/>
        <end position="101"/>
    </location>
</feature>
<dbReference type="InterPro" id="IPR032508">
    <property type="entry name" value="FecR_C"/>
</dbReference>
<dbReference type="Proteomes" id="UP000462014">
    <property type="component" value="Unassembled WGS sequence"/>
</dbReference>
<keyword evidence="1" id="KW-0812">Transmembrane</keyword>
<evidence type="ECO:0000259" key="2">
    <source>
        <dbReference type="Pfam" id="PF04773"/>
    </source>
</evidence>
<dbReference type="Gene3D" id="2.60.120.1440">
    <property type="match status" value="1"/>
</dbReference>
<keyword evidence="5" id="KW-1185">Reference proteome</keyword>
<gene>
    <name evidence="4" type="ORF">GO621_02870</name>
</gene>
<organism evidence="4 5">
    <name type="scientific">Mucilaginibacter arboris</name>
    <dbReference type="NCBI Taxonomy" id="2682090"/>
    <lineage>
        <taxon>Bacteria</taxon>
        <taxon>Pseudomonadati</taxon>
        <taxon>Bacteroidota</taxon>
        <taxon>Sphingobacteriia</taxon>
        <taxon>Sphingobacteriales</taxon>
        <taxon>Sphingobacteriaceae</taxon>
        <taxon>Mucilaginibacter</taxon>
    </lineage>
</organism>
<keyword evidence="1" id="KW-1133">Transmembrane helix</keyword>
<feature type="domain" description="Protein FecR C-terminal" evidence="3">
    <location>
        <begin position="334"/>
        <end position="401"/>
    </location>
</feature>
<dbReference type="InterPro" id="IPR006860">
    <property type="entry name" value="FecR"/>
</dbReference>
<protein>
    <submittedName>
        <fullName evidence="4">DUF4974 domain-containing protein</fullName>
    </submittedName>
</protein>
<reference evidence="4 5" key="1">
    <citation type="submission" date="2019-12" db="EMBL/GenBank/DDBJ databases">
        <title>Mucilaginibacter sp. HMF7410 genome sequencing and assembly.</title>
        <authorList>
            <person name="Kang H."/>
            <person name="Cha I."/>
            <person name="Kim H."/>
            <person name="Joh K."/>
        </authorList>
    </citation>
    <scope>NUCLEOTIDE SEQUENCE [LARGE SCALE GENOMIC DNA]</scope>
    <source>
        <strain evidence="4 5">HMF7410</strain>
    </source>
</reference>
<comment type="caution">
    <text evidence="4">The sequence shown here is derived from an EMBL/GenBank/DDBJ whole genome shotgun (WGS) entry which is preliminary data.</text>
</comment>
<dbReference type="GO" id="GO:0016989">
    <property type="term" value="F:sigma factor antagonist activity"/>
    <property type="evidence" value="ECO:0007669"/>
    <property type="project" value="TreeGrafter"/>
</dbReference>
<dbReference type="InterPro" id="IPR012373">
    <property type="entry name" value="Ferrdict_sens_TM"/>
</dbReference>
<dbReference type="Gene3D" id="3.55.50.30">
    <property type="match status" value="1"/>
</dbReference>
<dbReference type="RefSeq" id="WP_157564011.1">
    <property type="nucleotide sequence ID" value="NZ_WPIK01000002.1"/>
</dbReference>
<keyword evidence="1" id="KW-0472">Membrane</keyword>
<dbReference type="Pfam" id="PF16344">
    <property type="entry name" value="FecR_C"/>
    <property type="match status" value="1"/>
</dbReference>
<evidence type="ECO:0000259" key="3">
    <source>
        <dbReference type="Pfam" id="PF16344"/>
    </source>
</evidence>
<accession>A0A7K1ST36</accession>
<dbReference type="AlphaFoldDB" id="A0A7K1ST36"/>
<dbReference type="EMBL" id="WPIK01000002">
    <property type="protein sequence ID" value="MVN20476.1"/>
    <property type="molecule type" value="Genomic_DNA"/>
</dbReference>
<dbReference type="PANTHER" id="PTHR30273">
    <property type="entry name" value="PERIPLASMIC SIGNAL SENSOR AND SIGMA FACTOR ACTIVATOR FECR-RELATED"/>
    <property type="match status" value="1"/>
</dbReference>
<sequence>MQQKEINSLIQKYLHHTASAKERERLLEWYRSSSLEEVEWLADEPDEEDLVKARMYNHIRQQTFSAEKPPVVSKAYFKLQWLQLAAAVLLVTLFISIFLFFSNSNNRFQAVIGKKHRSIIAPGTNKAVLTLADGSEIDLDVSRSGPIARQSNISITKTTAGEIIYTAQNPNPKTAGNTSVFNTITTPRGGKFKIELPDGTKVWLNAASSLKYPTQFTRKERKVELSGEGYFEVAKNKAIPFKVTTASSLKSGAGQEIEVLGTHFNINAYADEGAVKTTLLEGSVRVRPTGPKISANGSGEVVLKPGQQSVLKAQALVVENADTEETLAWKNGNFIFNNEALKSVMSKISRWYDVDVFYEKDFNNIRIGGSISQEKDLSAVLDLLQLTRKVKFKTEGRRVTVMP</sequence>
<dbReference type="PANTHER" id="PTHR30273:SF2">
    <property type="entry name" value="PROTEIN FECR"/>
    <property type="match status" value="1"/>
</dbReference>
<feature type="domain" description="FecR protein" evidence="2">
    <location>
        <begin position="183"/>
        <end position="285"/>
    </location>
</feature>
<name>A0A7K1ST36_9SPHI</name>